<protein>
    <submittedName>
        <fullName evidence="3">Copper exporting ATPase</fullName>
    </submittedName>
</protein>
<dbReference type="FunFam" id="3.30.70.100:FF:000001">
    <property type="entry name" value="ATPase copper transporting beta"/>
    <property type="match status" value="1"/>
</dbReference>
<reference evidence="3 4" key="1">
    <citation type="journal article" date="2014" name="Appl. Environ. Microbiol.">
        <title>Comparative Genome Analysis of 'Candidatus Methanoplasma termitum' Indicates a New Mode of Energy Metabolism in the Seventh Order of Methanogens.</title>
        <authorList>
            <person name="Lang K."/>
            <person name="Schuldes J."/>
            <person name="Klingl A."/>
            <person name="Poehlein A."/>
            <person name="Daniel R."/>
            <person name="Brune A."/>
        </authorList>
    </citation>
    <scope>NUCLEOTIDE SEQUENCE [LARGE SCALE GENOMIC DNA]</scope>
    <source>
        <strain evidence="4">Mpt1</strain>
    </source>
</reference>
<sequence length="72" mass="7784">MAKTVLKIEGMSCGMCSNKVDQFLKKVNKVTAVTVDLKKGTAEVIHDGAKDEDLIRAVVDAGYKAKVKKGLF</sequence>
<dbReference type="AlphaFoldDB" id="A0A0A7LA15"/>
<organism evidence="3 4">
    <name type="scientific">Candidatus Methanoplasma termitum</name>
    <dbReference type="NCBI Taxonomy" id="1577791"/>
    <lineage>
        <taxon>Archaea</taxon>
        <taxon>Methanobacteriati</taxon>
        <taxon>Thermoplasmatota</taxon>
        <taxon>Thermoplasmata</taxon>
        <taxon>Methanomassiliicoccales</taxon>
        <taxon>Methanomassiliicoccaceae</taxon>
        <taxon>Candidatus Methanoplasma</taxon>
    </lineage>
</organism>
<dbReference type="GeneID" id="24817691"/>
<evidence type="ECO:0000313" key="3">
    <source>
        <dbReference type="EMBL" id="AIZ55924.1"/>
    </source>
</evidence>
<dbReference type="PROSITE" id="PS50846">
    <property type="entry name" value="HMA_2"/>
    <property type="match status" value="1"/>
</dbReference>
<dbReference type="EMBL" id="CP010070">
    <property type="protein sequence ID" value="AIZ55924.1"/>
    <property type="molecule type" value="Genomic_DNA"/>
</dbReference>
<dbReference type="InterPro" id="IPR036163">
    <property type="entry name" value="HMA_dom_sf"/>
</dbReference>
<dbReference type="RefSeq" id="WP_048111122.1">
    <property type="nucleotide sequence ID" value="NZ_CP010070.1"/>
</dbReference>
<dbReference type="Proteomes" id="UP000030787">
    <property type="component" value="Chromosome"/>
</dbReference>
<dbReference type="Pfam" id="PF00403">
    <property type="entry name" value="HMA"/>
    <property type="match status" value="1"/>
</dbReference>
<dbReference type="InterPro" id="IPR006121">
    <property type="entry name" value="HMA_dom"/>
</dbReference>
<dbReference type="CDD" id="cd00371">
    <property type="entry name" value="HMA"/>
    <property type="match status" value="1"/>
</dbReference>
<evidence type="ECO:0000256" key="1">
    <source>
        <dbReference type="ARBA" id="ARBA00022723"/>
    </source>
</evidence>
<dbReference type="KEGG" id="mear:Mpt1_c00160"/>
<proteinExistence type="predicted"/>
<dbReference type="Gene3D" id="3.30.70.100">
    <property type="match status" value="1"/>
</dbReference>
<dbReference type="OrthoDB" id="44171at2157"/>
<dbReference type="STRING" id="1577791.Mpt1_c00160"/>
<keyword evidence="1" id="KW-0479">Metal-binding</keyword>
<evidence type="ECO:0000313" key="4">
    <source>
        <dbReference type="Proteomes" id="UP000030787"/>
    </source>
</evidence>
<dbReference type="SUPFAM" id="SSF55008">
    <property type="entry name" value="HMA, heavy metal-associated domain"/>
    <property type="match status" value="1"/>
</dbReference>
<evidence type="ECO:0000259" key="2">
    <source>
        <dbReference type="PROSITE" id="PS50846"/>
    </source>
</evidence>
<keyword evidence="4" id="KW-1185">Reference proteome</keyword>
<gene>
    <name evidence="3" type="ORF">Mpt1_c00160</name>
</gene>
<dbReference type="GO" id="GO:0046872">
    <property type="term" value="F:metal ion binding"/>
    <property type="evidence" value="ECO:0007669"/>
    <property type="project" value="UniProtKB-KW"/>
</dbReference>
<feature type="domain" description="HMA" evidence="2">
    <location>
        <begin position="2"/>
        <end position="66"/>
    </location>
</feature>
<dbReference type="HOGENOM" id="CLU_134973_10_2_2"/>
<accession>A0A0A7LA15</accession>
<name>A0A0A7LA15_9ARCH</name>